<evidence type="ECO:0000256" key="3">
    <source>
        <dbReference type="ARBA" id="ARBA00022692"/>
    </source>
</evidence>
<keyword evidence="4 6" id="KW-1133">Transmembrane helix</keyword>
<keyword evidence="5 6" id="KW-0472">Membrane</keyword>
<evidence type="ECO:0000256" key="7">
    <source>
        <dbReference type="SAM" id="SignalP"/>
    </source>
</evidence>
<organism evidence="8 9">
    <name type="scientific">Dibothriocephalus latus</name>
    <name type="common">Fish tapeworm</name>
    <name type="synonym">Diphyllobothrium latum</name>
    <dbReference type="NCBI Taxonomy" id="60516"/>
    <lineage>
        <taxon>Eukaryota</taxon>
        <taxon>Metazoa</taxon>
        <taxon>Spiralia</taxon>
        <taxon>Lophotrochozoa</taxon>
        <taxon>Platyhelminthes</taxon>
        <taxon>Cestoda</taxon>
        <taxon>Eucestoda</taxon>
        <taxon>Diphyllobothriidea</taxon>
        <taxon>Diphyllobothriidae</taxon>
        <taxon>Dibothriocephalus</taxon>
    </lineage>
</organism>
<evidence type="ECO:0000256" key="2">
    <source>
        <dbReference type="ARBA" id="ARBA00022448"/>
    </source>
</evidence>
<keyword evidence="7" id="KW-0732">Signal</keyword>
<dbReference type="GO" id="GO:0051453">
    <property type="term" value="P:regulation of intracellular pH"/>
    <property type="evidence" value="ECO:0007669"/>
    <property type="project" value="TreeGrafter"/>
</dbReference>
<evidence type="ECO:0000313" key="8">
    <source>
        <dbReference type="EMBL" id="VDN15423.1"/>
    </source>
</evidence>
<comment type="subcellular location">
    <subcellularLocation>
        <location evidence="1">Endomembrane system</location>
        <topology evidence="1">Multi-pass membrane protein</topology>
    </subcellularLocation>
</comment>
<proteinExistence type="predicted"/>
<evidence type="ECO:0000256" key="1">
    <source>
        <dbReference type="ARBA" id="ARBA00004127"/>
    </source>
</evidence>
<keyword evidence="9" id="KW-1185">Reference proteome</keyword>
<feature type="chain" id="PRO_5018134758" description="Battenin" evidence="7">
    <location>
        <begin position="27"/>
        <end position="202"/>
    </location>
</feature>
<dbReference type="GO" id="GO:0016020">
    <property type="term" value="C:membrane"/>
    <property type="evidence" value="ECO:0007669"/>
    <property type="project" value="InterPro"/>
</dbReference>
<feature type="transmembrane region" description="Helical" evidence="6">
    <location>
        <begin position="158"/>
        <end position="179"/>
    </location>
</feature>
<feature type="signal peptide" evidence="7">
    <location>
        <begin position="1"/>
        <end position="26"/>
    </location>
</feature>
<evidence type="ECO:0000256" key="6">
    <source>
        <dbReference type="SAM" id="Phobius"/>
    </source>
</evidence>
<dbReference type="GO" id="GO:0005773">
    <property type="term" value="C:vacuole"/>
    <property type="evidence" value="ECO:0007669"/>
    <property type="project" value="TreeGrafter"/>
</dbReference>
<evidence type="ECO:0008006" key="10">
    <source>
        <dbReference type="Google" id="ProtNLM"/>
    </source>
</evidence>
<dbReference type="Pfam" id="PF02487">
    <property type="entry name" value="CLN3"/>
    <property type="match status" value="1"/>
</dbReference>
<dbReference type="InterPro" id="IPR003492">
    <property type="entry name" value="Battenin_disease_Cln3"/>
</dbReference>
<dbReference type="GO" id="GO:0012505">
    <property type="term" value="C:endomembrane system"/>
    <property type="evidence" value="ECO:0007669"/>
    <property type="project" value="UniProtKB-SubCell"/>
</dbReference>
<sequence>MRSLARQLAMFAFLFSLLLFLSSVISTWSSGTGAAGIAGSVFYAIVTSFVSPEVTLRATIFVPIAMLFTYLFMLDKPPLPVFDLLRSSPCKSACCPQRTYYTVLSENGRVFEADEPNTQVDITNEAEGELEVVDATSSLDPYAQDTQSRLDWTTKCRLLMSIFPLLMSLALVYFFEYLINQALFELIFFDTSNLTHAQQYRC</sequence>
<accession>A0A3P7LWL5</accession>
<dbReference type="PANTHER" id="PTHR10981">
    <property type="entry name" value="BATTENIN"/>
    <property type="match status" value="1"/>
</dbReference>
<dbReference type="Proteomes" id="UP000281553">
    <property type="component" value="Unassembled WGS sequence"/>
</dbReference>
<protein>
    <recommendedName>
        <fullName evidence="10">Battenin</fullName>
    </recommendedName>
</protein>
<reference evidence="8 9" key="1">
    <citation type="submission" date="2018-11" db="EMBL/GenBank/DDBJ databases">
        <authorList>
            <consortium name="Pathogen Informatics"/>
        </authorList>
    </citation>
    <scope>NUCLEOTIDE SEQUENCE [LARGE SCALE GENOMIC DNA]</scope>
</reference>
<keyword evidence="2" id="KW-0813">Transport</keyword>
<evidence type="ECO:0000256" key="5">
    <source>
        <dbReference type="ARBA" id="ARBA00023136"/>
    </source>
</evidence>
<dbReference type="OrthoDB" id="5965864at2759"/>
<evidence type="ECO:0000256" key="4">
    <source>
        <dbReference type="ARBA" id="ARBA00022989"/>
    </source>
</evidence>
<name>A0A3P7LWL5_DIBLA</name>
<feature type="transmembrane region" description="Helical" evidence="6">
    <location>
        <begin position="55"/>
        <end position="74"/>
    </location>
</feature>
<keyword evidence="3 6" id="KW-0812">Transmembrane</keyword>
<dbReference type="EMBL" id="UYRU01062468">
    <property type="protein sequence ID" value="VDN15423.1"/>
    <property type="molecule type" value="Genomic_DNA"/>
</dbReference>
<evidence type="ECO:0000313" key="9">
    <source>
        <dbReference type="Proteomes" id="UP000281553"/>
    </source>
</evidence>
<dbReference type="AlphaFoldDB" id="A0A3P7LWL5"/>
<gene>
    <name evidence="8" type="ORF">DILT_LOCUS11254</name>
</gene>
<dbReference type="PANTHER" id="PTHR10981:SF0">
    <property type="entry name" value="BATTENIN"/>
    <property type="match status" value="1"/>
</dbReference>